<accession>A0A095X067</accession>
<dbReference type="eggNOG" id="ENOG50342ZF">
    <property type="taxonomic scope" value="Bacteria"/>
</dbReference>
<name>A0A095X067_9FIRM</name>
<gene>
    <name evidence="1" type="ORF">HMPREF1630_08940</name>
</gene>
<proteinExistence type="predicted"/>
<dbReference type="InterPro" id="IPR009711">
    <property type="entry name" value="UPF0473"/>
</dbReference>
<evidence type="ECO:0000313" key="1">
    <source>
        <dbReference type="EMBL" id="KGF03106.1"/>
    </source>
</evidence>
<dbReference type="OrthoDB" id="9796509at2"/>
<sequence>MTETFNIHGHEVVFNKNQGKAVIEIQLGETEEECILIDIFSVDDKEYIALLSGESSEIYLFRYTDIYGEDNIDLTMIDDEDEVDEVFHIFSHYWTDDMIDDLICEYEEEVNSEK</sequence>
<dbReference type="Proteomes" id="UP000029579">
    <property type="component" value="Unassembled WGS sequence"/>
</dbReference>
<protein>
    <recommendedName>
        <fullName evidence="3">DUF1292 domain-containing protein</fullName>
    </recommendedName>
</protein>
<dbReference type="AlphaFoldDB" id="A0A095X067"/>
<dbReference type="RefSeq" id="WP_004827438.1">
    <property type="nucleotide sequence ID" value="NZ_JRMW01000043.1"/>
</dbReference>
<dbReference type="EMBL" id="JRMW01000043">
    <property type="protein sequence ID" value="KGF03106.1"/>
    <property type="molecule type" value="Genomic_DNA"/>
</dbReference>
<evidence type="ECO:0000313" key="2">
    <source>
        <dbReference type="Proteomes" id="UP000029579"/>
    </source>
</evidence>
<reference evidence="1 2" key="1">
    <citation type="submission" date="2014-07" db="EMBL/GenBank/DDBJ databases">
        <authorList>
            <person name="McCorrison J."/>
            <person name="Sanka R."/>
            <person name="Torralba M."/>
            <person name="Gillis M."/>
            <person name="Haft D.H."/>
            <person name="Methe B."/>
            <person name="Sutton G."/>
            <person name="Nelson K.E."/>
        </authorList>
    </citation>
    <scope>NUCLEOTIDE SEQUENCE [LARGE SCALE GENOMIC DNA]</scope>
    <source>
        <strain evidence="1 2">S7-1-13</strain>
    </source>
</reference>
<comment type="caution">
    <text evidence="1">The sequence shown here is derived from an EMBL/GenBank/DDBJ whole genome shotgun (WGS) entry which is preliminary data.</text>
</comment>
<organism evidence="1 2">
    <name type="scientific">Anaerococcus lactolyticus S7-1-13</name>
    <dbReference type="NCBI Taxonomy" id="1284686"/>
    <lineage>
        <taxon>Bacteria</taxon>
        <taxon>Bacillati</taxon>
        <taxon>Bacillota</taxon>
        <taxon>Tissierellia</taxon>
        <taxon>Tissierellales</taxon>
        <taxon>Peptoniphilaceae</taxon>
        <taxon>Anaerococcus</taxon>
    </lineage>
</organism>
<dbReference type="Pfam" id="PF06949">
    <property type="entry name" value="DUF1292"/>
    <property type="match status" value="1"/>
</dbReference>
<evidence type="ECO:0008006" key="3">
    <source>
        <dbReference type="Google" id="ProtNLM"/>
    </source>
</evidence>